<accession>A0A9P6VTC0</accession>
<proteinExistence type="predicted"/>
<evidence type="ECO:0000313" key="3">
    <source>
        <dbReference type="Proteomes" id="UP000777482"/>
    </source>
</evidence>
<protein>
    <submittedName>
        <fullName evidence="2">Uncharacterized protein</fullName>
    </submittedName>
</protein>
<name>A0A9P6VTC0_RHOMI</name>
<dbReference type="Proteomes" id="UP000777482">
    <property type="component" value="Unassembled WGS sequence"/>
</dbReference>
<comment type="caution">
    <text evidence="2">The sequence shown here is derived from an EMBL/GenBank/DDBJ whole genome shotgun (WGS) entry which is preliminary data.</text>
</comment>
<keyword evidence="3" id="KW-1185">Reference proteome</keyword>
<dbReference type="EMBL" id="PUHQ01000245">
    <property type="protein sequence ID" value="KAG0653283.1"/>
    <property type="molecule type" value="Genomic_DNA"/>
</dbReference>
<evidence type="ECO:0000313" key="2">
    <source>
        <dbReference type="EMBL" id="KAG0653283.1"/>
    </source>
</evidence>
<sequence>MHGCYHTRLSSLVPSSRAASSTGGMSICCDISLVKRARAYNSLSSATAQTAFGEVKAAALMALFLFRNHPRNPTRPFIQHCLQYATMFIAKAGSHFACLPRLMRGFHSTSTPLAALGLIGVCANGQHVAKPPLLPSDVRTIIAAGHHVQVEKSLTVMLPGAYESAGAQVVERIDAARDVAVGIDPAAVLQRVRDAGASTRATTFLSHFRFATRNKTACAPFHGAPAATARSAQLIDIASLPGNFTVTKGPITTCLAMRIGAKCMSDGLAELAAICRAKGMHGRADTLQRPPGKVLRKIKRGRSIIIAVTGDTGAAMGAASVLNEKFAVHWITPKDLPARHSPKIYACWLKPEDYLVGPVGEHDHALFRNSPHLFKSDFSRKVREVVYCIILSFGQPGYLATPKYAACYERREEGCGVIDQGTRDIQSLVCPAFRAGSSSPNATDCRSVSFHSDCAHSSTLTRPWLFSLYFDKRSRQQRTFALHDMSDFFPLDLLEQHSRMLAPHLIRLLHDSARRTTCIIDRSGGGEQGCSLMGDRDDAGCTNLLDRCRGQCDVVDCPAESRFRRRQGGRSKFLSRRSLPGTDGHTNADGKRNDACPCLFGVAFDELARS</sequence>
<feature type="region of interest" description="Disordered" evidence="1">
    <location>
        <begin position="568"/>
        <end position="588"/>
    </location>
</feature>
<organism evidence="2 3">
    <name type="scientific">Rhodotorula mucilaginosa</name>
    <name type="common">Yeast</name>
    <name type="synonym">Rhodotorula rubra</name>
    <dbReference type="NCBI Taxonomy" id="5537"/>
    <lineage>
        <taxon>Eukaryota</taxon>
        <taxon>Fungi</taxon>
        <taxon>Dikarya</taxon>
        <taxon>Basidiomycota</taxon>
        <taxon>Pucciniomycotina</taxon>
        <taxon>Microbotryomycetes</taxon>
        <taxon>Sporidiobolales</taxon>
        <taxon>Sporidiobolaceae</taxon>
        <taxon>Rhodotorula</taxon>
    </lineage>
</organism>
<reference evidence="2 3" key="1">
    <citation type="submission" date="2020-11" db="EMBL/GenBank/DDBJ databases">
        <title>Kefir isolates.</title>
        <authorList>
            <person name="Marcisauskas S."/>
            <person name="Kim Y."/>
            <person name="Blasche S."/>
        </authorList>
    </citation>
    <scope>NUCLEOTIDE SEQUENCE [LARGE SCALE GENOMIC DNA]</scope>
    <source>
        <strain evidence="2 3">KR</strain>
    </source>
</reference>
<evidence type="ECO:0000256" key="1">
    <source>
        <dbReference type="SAM" id="MobiDB-lite"/>
    </source>
</evidence>
<dbReference type="AlphaFoldDB" id="A0A9P6VTC0"/>
<gene>
    <name evidence="2" type="ORF">C6P46_003144</name>
</gene>
<dbReference type="OrthoDB" id="10618798at2759"/>